<dbReference type="NCBIfam" id="TIGR03353">
    <property type="entry name" value="VI_chp_4"/>
    <property type="match status" value="1"/>
</dbReference>
<dbReference type="RefSeq" id="WP_135188352.1">
    <property type="nucleotide sequence ID" value="NZ_SPUM01000023.1"/>
</dbReference>
<dbReference type="OrthoDB" id="9775333at2"/>
<dbReference type="EMBL" id="SPUM01000023">
    <property type="protein sequence ID" value="TFW34625.1"/>
    <property type="molecule type" value="Genomic_DNA"/>
</dbReference>
<dbReference type="AlphaFoldDB" id="A0A4Y9T9F1"/>
<protein>
    <submittedName>
        <fullName evidence="1">Type VI secretion system baseplate subunit TssK</fullName>
    </submittedName>
</protein>
<dbReference type="InterPro" id="IPR010263">
    <property type="entry name" value="T6SS_TssK"/>
</dbReference>
<comment type="caution">
    <text evidence="1">The sequence shown here is derived from an EMBL/GenBank/DDBJ whole genome shotgun (WGS) entry which is preliminary data.</text>
</comment>
<gene>
    <name evidence="1" type="primary">tssK</name>
    <name evidence="1" type="ORF">E4O92_03435</name>
</gene>
<proteinExistence type="predicted"/>
<organism evidence="1 2">
    <name type="scientific">Massilia horti</name>
    <dbReference type="NCBI Taxonomy" id="2562153"/>
    <lineage>
        <taxon>Bacteria</taxon>
        <taxon>Pseudomonadati</taxon>
        <taxon>Pseudomonadota</taxon>
        <taxon>Betaproteobacteria</taxon>
        <taxon>Burkholderiales</taxon>
        <taxon>Oxalobacteraceae</taxon>
        <taxon>Telluria group</taxon>
        <taxon>Massilia</taxon>
    </lineage>
</organism>
<dbReference type="PANTHER" id="PTHR35566">
    <property type="entry name" value="BLR3599 PROTEIN"/>
    <property type="match status" value="1"/>
</dbReference>
<sequence length="444" mass="48099">MSVASKILWSEGLTLGPQHFQRQDIYHETRLQRMIAALQPHLWGVRSVQWNLDGLAHNRLGAETMALIFPDGEIYEAPGADLLPDAVDLSGLSAEAQTFTFHAALAAVKPHGGNADQDGRYVRSEAETLDLFSEAVPIDVPFLKKQARLVSHPGVRDVHASLPVVRIRRALQGGFEIDPTFIPPIVAIGAVPSLGRMLEGLISALTAKIEALQRMHRKTSSDLYEVSTGDISSWWMLNIVSTANALLMHTARSPGHHPEALYGQLLGVAGGLMTFSDRYKTGDLPAYRHDALGEVFGKLDALVRDLVDTVIAAKYFLIPLDADKTRRAFYRATLDPAKVTKDTQLCLAVNADVPALELVAAVPVRLKIGAPNDLEKIVGSALPGIPLSHMPQVPSAVPVRPNTYYFLLAAKGPLHENAFKAGELAIYAPDGIPGLKIELIGILS</sequence>
<accession>A0A4Y9T9F1</accession>
<evidence type="ECO:0000313" key="1">
    <source>
        <dbReference type="EMBL" id="TFW34625.1"/>
    </source>
</evidence>
<dbReference type="Pfam" id="PF05936">
    <property type="entry name" value="T6SS_VasE"/>
    <property type="match status" value="1"/>
</dbReference>
<dbReference type="PANTHER" id="PTHR35566:SF1">
    <property type="entry name" value="TYPE VI SECRETION SYSTEM BASEPLATE COMPONENT TSSK1"/>
    <property type="match status" value="1"/>
</dbReference>
<keyword evidence="2" id="KW-1185">Reference proteome</keyword>
<name>A0A4Y9T9F1_9BURK</name>
<reference evidence="1 2" key="1">
    <citation type="submission" date="2019-03" db="EMBL/GenBank/DDBJ databases">
        <title>Draft genome of Massilia hortus sp. nov., a novel bacterial species of the Oxalobacteraceae family.</title>
        <authorList>
            <person name="Peta V."/>
            <person name="Raths R."/>
            <person name="Bucking H."/>
        </authorList>
    </citation>
    <scope>NUCLEOTIDE SEQUENCE [LARGE SCALE GENOMIC DNA]</scope>
    <source>
        <strain evidence="1 2">ONC3</strain>
    </source>
</reference>
<evidence type="ECO:0000313" key="2">
    <source>
        <dbReference type="Proteomes" id="UP000297258"/>
    </source>
</evidence>
<dbReference type="Proteomes" id="UP000297258">
    <property type="component" value="Unassembled WGS sequence"/>
</dbReference>